<dbReference type="Proteomes" id="UP000887579">
    <property type="component" value="Unplaced"/>
</dbReference>
<dbReference type="WBParaSite" id="ES5_v2.g25738.t1">
    <property type="protein sequence ID" value="ES5_v2.g25738.t1"/>
    <property type="gene ID" value="ES5_v2.g25738"/>
</dbReference>
<name>A0AC34G7N9_9BILA</name>
<evidence type="ECO:0000313" key="2">
    <source>
        <dbReference type="WBParaSite" id="ES5_v2.g25738.t1"/>
    </source>
</evidence>
<evidence type="ECO:0000313" key="1">
    <source>
        <dbReference type="Proteomes" id="UP000887579"/>
    </source>
</evidence>
<sequence length="144" mass="16394">MFNFLKSSKGAGGDHKKNKKKKHREKPSQLKKRHRVRSRGSSPDNKPRFGEPIQRPRPAPQKIFIEAHRSDSSAPKKNQKLPTSVKEGQRQVAQQHQQFLRPAPPTPAQTSQAMPPSQISGRTAQPPRSPDNQANRFTFREYLT</sequence>
<proteinExistence type="predicted"/>
<organism evidence="1 2">
    <name type="scientific">Panagrolaimus sp. ES5</name>
    <dbReference type="NCBI Taxonomy" id="591445"/>
    <lineage>
        <taxon>Eukaryota</taxon>
        <taxon>Metazoa</taxon>
        <taxon>Ecdysozoa</taxon>
        <taxon>Nematoda</taxon>
        <taxon>Chromadorea</taxon>
        <taxon>Rhabditida</taxon>
        <taxon>Tylenchina</taxon>
        <taxon>Panagrolaimomorpha</taxon>
        <taxon>Panagrolaimoidea</taxon>
        <taxon>Panagrolaimidae</taxon>
        <taxon>Panagrolaimus</taxon>
    </lineage>
</organism>
<reference evidence="2" key="1">
    <citation type="submission" date="2022-11" db="UniProtKB">
        <authorList>
            <consortium name="WormBaseParasite"/>
        </authorList>
    </citation>
    <scope>IDENTIFICATION</scope>
</reference>
<accession>A0AC34G7N9</accession>
<protein>
    <submittedName>
        <fullName evidence="2">Uncharacterized protein</fullName>
    </submittedName>
</protein>